<dbReference type="Proteomes" id="UP001369815">
    <property type="component" value="Unassembled WGS sequence"/>
</dbReference>
<dbReference type="InterPro" id="IPR012967">
    <property type="entry name" value="COMT_dimerisation"/>
</dbReference>
<dbReference type="PROSITE" id="PS51683">
    <property type="entry name" value="SAM_OMT_II"/>
    <property type="match status" value="1"/>
</dbReference>
<dbReference type="InterPro" id="IPR036388">
    <property type="entry name" value="WH-like_DNA-bd_sf"/>
</dbReference>
<proteinExistence type="predicted"/>
<evidence type="ECO:0000256" key="2">
    <source>
        <dbReference type="ARBA" id="ARBA00022679"/>
    </source>
</evidence>
<organism evidence="7 8">
    <name type="scientific">Daldinia eschscholtzii</name>
    <dbReference type="NCBI Taxonomy" id="292717"/>
    <lineage>
        <taxon>Eukaryota</taxon>
        <taxon>Fungi</taxon>
        <taxon>Dikarya</taxon>
        <taxon>Ascomycota</taxon>
        <taxon>Pezizomycotina</taxon>
        <taxon>Sordariomycetes</taxon>
        <taxon>Xylariomycetidae</taxon>
        <taxon>Xylariales</taxon>
        <taxon>Hypoxylaceae</taxon>
        <taxon>Daldinia</taxon>
    </lineage>
</organism>
<keyword evidence="2" id="KW-0808">Transferase</keyword>
<evidence type="ECO:0000256" key="3">
    <source>
        <dbReference type="ARBA" id="ARBA00022691"/>
    </source>
</evidence>
<dbReference type="Gene3D" id="1.10.10.10">
    <property type="entry name" value="Winged helix-like DNA-binding domain superfamily/Winged helix DNA-binding domain"/>
    <property type="match status" value="1"/>
</dbReference>
<dbReference type="GO" id="GO:0046983">
    <property type="term" value="F:protein dimerization activity"/>
    <property type="evidence" value="ECO:0007669"/>
    <property type="project" value="InterPro"/>
</dbReference>
<keyword evidence="8" id="KW-1185">Reference proteome</keyword>
<dbReference type="SUPFAM" id="SSF53335">
    <property type="entry name" value="S-adenosyl-L-methionine-dependent methyltransferases"/>
    <property type="match status" value="1"/>
</dbReference>
<dbReference type="InterPro" id="IPR029063">
    <property type="entry name" value="SAM-dependent_MTases_sf"/>
</dbReference>
<dbReference type="AlphaFoldDB" id="A0AAX6MAG7"/>
<feature type="domain" description="O-methyltransferase C-terminal" evidence="5">
    <location>
        <begin position="230"/>
        <end position="372"/>
    </location>
</feature>
<evidence type="ECO:0000256" key="1">
    <source>
        <dbReference type="ARBA" id="ARBA00022603"/>
    </source>
</evidence>
<name>A0AAX6MAG7_9PEZI</name>
<evidence type="ECO:0000313" key="7">
    <source>
        <dbReference type="EMBL" id="KAK6949473.1"/>
    </source>
</evidence>
<evidence type="ECO:0000259" key="6">
    <source>
        <dbReference type="Pfam" id="PF08100"/>
    </source>
</evidence>
<feature type="domain" description="O-methyltransferase dimerisation" evidence="6">
    <location>
        <begin position="64"/>
        <end position="128"/>
    </location>
</feature>
<evidence type="ECO:0000313" key="8">
    <source>
        <dbReference type="Proteomes" id="UP001369815"/>
    </source>
</evidence>
<dbReference type="InterPro" id="IPR036390">
    <property type="entry name" value="WH_DNA-bd_sf"/>
</dbReference>
<dbReference type="InterPro" id="IPR001077">
    <property type="entry name" value="COMT_C"/>
</dbReference>
<evidence type="ECO:0000259" key="5">
    <source>
        <dbReference type="Pfam" id="PF00891"/>
    </source>
</evidence>
<gene>
    <name evidence="7" type="ORF">Daesc_009554</name>
</gene>
<dbReference type="GO" id="GO:0032259">
    <property type="term" value="P:methylation"/>
    <property type="evidence" value="ECO:0007669"/>
    <property type="project" value="UniProtKB-KW"/>
</dbReference>
<evidence type="ECO:0008006" key="9">
    <source>
        <dbReference type="Google" id="ProtNLM"/>
    </source>
</evidence>
<feature type="active site" description="Proton acceptor" evidence="4">
    <location>
        <position position="301"/>
    </location>
</feature>
<dbReference type="EMBL" id="JBANMG010000009">
    <property type="protein sequence ID" value="KAK6949473.1"/>
    <property type="molecule type" value="Genomic_DNA"/>
</dbReference>
<dbReference type="SUPFAM" id="SSF46785">
    <property type="entry name" value="Winged helix' DNA-binding domain"/>
    <property type="match status" value="1"/>
</dbReference>
<sequence>MDYEQITAAIERLNALKSKLASGDRSARKESLQLSQKLTVQLEEPANAAVSLAVAPFITIAARISIGLGLFKLIANHNGPVTSKELALLSGGEELLIIRILRVLASVSFVEEVGENTWKATPITMVMATDEIAAGHRVFERAVGAGIKANKYFQEAGYRLPVNPSDSFMQYAYQSKLPGFQIFSIFPGLSEDFDDYMVSAMGARESWVKWFPVEDRLIEGASITEENPYLLIDVGGGKGHDTVAFHQRFPNQKGRLVVQDLSVVIDRVPDTDEAVEFMVYDFFTEQPIKGARSYFYHHILHNWSDQQCMEILEPVKKAMKPGYSKLLLHEMIMPDQGASTFHTMLDMTMMSFNLGMERTVAQWTRLLEAAGFTVVKFWLPPQDDGDGIIEAMLRE</sequence>
<dbReference type="PANTHER" id="PTHR43712">
    <property type="entry name" value="PUTATIVE (AFU_ORTHOLOGUE AFUA_4G14580)-RELATED"/>
    <property type="match status" value="1"/>
</dbReference>
<dbReference type="InterPro" id="IPR016461">
    <property type="entry name" value="COMT-like"/>
</dbReference>
<dbReference type="Gene3D" id="3.40.50.150">
    <property type="entry name" value="Vaccinia Virus protein VP39"/>
    <property type="match status" value="1"/>
</dbReference>
<accession>A0AAX6MAG7</accession>
<reference evidence="7 8" key="1">
    <citation type="journal article" date="2024" name="Front Chem Biol">
        <title>Unveiling the potential of Daldinia eschscholtzii MFLUCC 19-0629 through bioactivity and bioinformatics studies for enhanced sustainable agriculture production.</title>
        <authorList>
            <person name="Brooks S."/>
            <person name="Weaver J.A."/>
            <person name="Klomchit A."/>
            <person name="Alharthi S.A."/>
            <person name="Onlamun T."/>
            <person name="Nurani R."/>
            <person name="Vong T.K."/>
            <person name="Alberti F."/>
            <person name="Greco C."/>
        </authorList>
    </citation>
    <scope>NUCLEOTIDE SEQUENCE [LARGE SCALE GENOMIC DNA]</scope>
    <source>
        <strain evidence="7">MFLUCC 19-0629</strain>
    </source>
</reference>
<dbReference type="PIRSF" id="PIRSF005739">
    <property type="entry name" value="O-mtase"/>
    <property type="match status" value="1"/>
</dbReference>
<dbReference type="Pfam" id="PF08100">
    <property type="entry name" value="Dimerisation"/>
    <property type="match status" value="1"/>
</dbReference>
<protein>
    <recommendedName>
        <fullName evidence="9">O-methyltransferase</fullName>
    </recommendedName>
</protein>
<dbReference type="GO" id="GO:0008171">
    <property type="term" value="F:O-methyltransferase activity"/>
    <property type="evidence" value="ECO:0007669"/>
    <property type="project" value="InterPro"/>
</dbReference>
<comment type="caution">
    <text evidence="7">The sequence shown here is derived from an EMBL/GenBank/DDBJ whole genome shotgun (WGS) entry which is preliminary data.</text>
</comment>
<keyword evidence="3" id="KW-0949">S-adenosyl-L-methionine</keyword>
<dbReference type="PANTHER" id="PTHR43712:SF1">
    <property type="entry name" value="HYPOTHETICAL O-METHYLTRANSFERASE (EUROFUNG)-RELATED"/>
    <property type="match status" value="1"/>
</dbReference>
<keyword evidence="1" id="KW-0489">Methyltransferase</keyword>
<dbReference type="Pfam" id="PF00891">
    <property type="entry name" value="Methyltransf_2"/>
    <property type="match status" value="1"/>
</dbReference>
<evidence type="ECO:0000256" key="4">
    <source>
        <dbReference type="PIRSR" id="PIRSR005739-1"/>
    </source>
</evidence>